<dbReference type="AlphaFoldDB" id="A0A0G1PNM5"/>
<dbReference type="InterPro" id="IPR001412">
    <property type="entry name" value="aa-tRNA-synth_I_CS"/>
</dbReference>
<dbReference type="GO" id="GO:0005737">
    <property type="term" value="C:cytoplasm"/>
    <property type="evidence" value="ECO:0007669"/>
    <property type="project" value="UniProtKB-SubCell"/>
</dbReference>
<dbReference type="InterPro" id="IPR033709">
    <property type="entry name" value="Anticodon_Ile_ABEc"/>
</dbReference>
<feature type="domain" description="Aminoacyl-tRNA synthetase class Ia" evidence="16">
    <location>
        <begin position="12"/>
        <end position="641"/>
    </location>
</feature>
<dbReference type="SUPFAM" id="SSF47323">
    <property type="entry name" value="Anticodon-binding domain of a subclass of class I aminoacyl-tRNA synthetases"/>
    <property type="match status" value="1"/>
</dbReference>
<evidence type="ECO:0000256" key="7">
    <source>
        <dbReference type="ARBA" id="ARBA00022723"/>
    </source>
</evidence>
<evidence type="ECO:0000256" key="11">
    <source>
        <dbReference type="ARBA" id="ARBA00022917"/>
    </source>
</evidence>
<evidence type="ECO:0000259" key="16">
    <source>
        <dbReference type="Pfam" id="PF00133"/>
    </source>
</evidence>
<dbReference type="GO" id="GO:0008270">
    <property type="term" value="F:zinc ion binding"/>
    <property type="evidence" value="ECO:0007669"/>
    <property type="project" value="UniProtKB-UniRule"/>
</dbReference>
<dbReference type="Gene3D" id="1.10.730.10">
    <property type="entry name" value="Isoleucyl-tRNA Synthetase, Domain 1"/>
    <property type="match status" value="1"/>
</dbReference>
<comment type="subcellular location">
    <subcellularLocation>
        <location evidence="2 15">Cytoplasm</location>
    </subcellularLocation>
</comment>
<keyword evidence="6 15" id="KW-0436">Ligase</keyword>
<evidence type="ECO:0000256" key="4">
    <source>
        <dbReference type="ARBA" id="ARBA00011245"/>
    </source>
</evidence>
<comment type="caution">
    <text evidence="18">The sequence shown here is derived from an EMBL/GenBank/DDBJ whole genome shotgun (WGS) entry which is preliminary data.</text>
</comment>
<dbReference type="GO" id="GO:0006428">
    <property type="term" value="P:isoleucyl-tRNA aminoacylation"/>
    <property type="evidence" value="ECO:0007669"/>
    <property type="project" value="UniProtKB-UniRule"/>
</dbReference>
<organism evidence="18 19">
    <name type="scientific">Candidatus Magasanikbacteria bacterium GW2011_GWA2_45_39</name>
    <dbReference type="NCBI Taxonomy" id="1619041"/>
    <lineage>
        <taxon>Bacteria</taxon>
        <taxon>Candidatus Magasanikiibacteriota</taxon>
    </lineage>
</organism>
<dbReference type="GO" id="GO:0000049">
    <property type="term" value="F:tRNA binding"/>
    <property type="evidence" value="ECO:0007669"/>
    <property type="project" value="InterPro"/>
</dbReference>
<keyword evidence="8 15" id="KW-0547">Nucleotide-binding</keyword>
<dbReference type="InterPro" id="IPR009008">
    <property type="entry name" value="Val/Leu/Ile-tRNA-synth_edit"/>
</dbReference>
<feature type="short sequence motif" description="'HIGH' region" evidence="15">
    <location>
        <begin position="42"/>
        <end position="52"/>
    </location>
</feature>
<dbReference type="PANTHER" id="PTHR42780:SF1">
    <property type="entry name" value="ISOLEUCINE--TRNA LIGASE, CYTOPLASMIC"/>
    <property type="match status" value="1"/>
</dbReference>
<evidence type="ECO:0000256" key="3">
    <source>
        <dbReference type="ARBA" id="ARBA00007078"/>
    </source>
</evidence>
<dbReference type="PATRIC" id="fig|1619041.3.peg.576"/>
<dbReference type="Proteomes" id="UP000033999">
    <property type="component" value="Unassembled WGS sequence"/>
</dbReference>
<evidence type="ECO:0000256" key="1">
    <source>
        <dbReference type="ARBA" id="ARBA00001947"/>
    </source>
</evidence>
<dbReference type="CDD" id="cd00818">
    <property type="entry name" value="IleRS_core"/>
    <property type="match status" value="1"/>
</dbReference>
<accession>A0A0G1PNM5</accession>
<dbReference type="Pfam" id="PF00133">
    <property type="entry name" value="tRNA-synt_1"/>
    <property type="match status" value="1"/>
</dbReference>
<protein>
    <recommendedName>
        <fullName evidence="15">Isoleucine--tRNA ligase</fullName>
        <ecNumber evidence="15">6.1.1.5</ecNumber>
    </recommendedName>
    <alternativeName>
        <fullName evidence="15">Isoleucyl-tRNA synthetase</fullName>
        <shortName evidence="15">IleRS</shortName>
    </alternativeName>
</protein>
<evidence type="ECO:0000256" key="8">
    <source>
        <dbReference type="ARBA" id="ARBA00022741"/>
    </source>
</evidence>
<evidence type="ECO:0000313" key="19">
    <source>
        <dbReference type="Proteomes" id="UP000033999"/>
    </source>
</evidence>
<keyword evidence="12 15" id="KW-0030">Aminoacyl-tRNA synthetase</keyword>
<evidence type="ECO:0000256" key="2">
    <source>
        <dbReference type="ARBA" id="ARBA00004496"/>
    </source>
</evidence>
<comment type="subunit">
    <text evidence="4 15">Monomer.</text>
</comment>
<comment type="function">
    <text evidence="13 15">Catalyzes the attachment of isoleucine to tRNA(Ile). As IleRS can inadvertently accommodate and process structurally similar amino acids such as valine, to avoid such errors it has two additional distinct tRNA(Ile)-dependent editing activities. One activity is designated as 'pretransfer' editing and involves the hydrolysis of activated Val-AMP. The other activity is designated 'posttransfer' editing and involves deacylation of mischarged Val-tRNA(Ile).</text>
</comment>
<sequence>MPYNPEETEKKVLKLWDDKHIFERSVSEHAEAPSYVFYDGPPFATGLPHYGHILASTIKDVVPRFWTMRGRKARRRWGWDCHGLPIENIVENELKISGKKQIEECGVDSFNSACRSKVLMYATEWGKMVRRVGRFVDFEDSYKTMDSTYMESVWWALKEIWKKGLIYEGRKVLLYCPRCETPISNFEVAMDNSYKDVTEESVIVKFKVLDSAAHKLPENTFILSWTTTPWTLPCNVALAVGADITYVVIQQGDESYVLAKDRLEVVKGEYVLVKEVKGKQLEGIAYEPLFEIPAIVATGKRAHYVVTADFVTVADGTGVVHTAVMYGEDDYNLGMRLDLPMIPLLDQQGVFNASAPELVSGMYFKDAEKIIKKNLVSCGVLFDKFPHTHSYPFCWRCGTALFYNAIPAWFINIQKIKKNLVSRNEEINWYPEHLKHGRFLKGLENAPDWNISRNRYWATALPFWRCEADACGHVTCVGSLEDLEMRAVNYDEVYQTKDIKKVDLHKPYIDQVIVCCEVCGGNARRVSEVVDCWVESASMPFAEFHYPFENNALFEERYPADFVSEYIAQTRAWFYVMHVMGTILFDKAPFLHVVTTGTILNEKGEKLSKSKQNFPDPWNIIERYGVDALRYYLMTSVVMQADNLFFAEREVDEVYKKIVLILSNVVSFYELFASESGLSRAVSVPASAHVLDKWIIARLHLFIKDATSYMESYDVVHAYRPLEGFVNDLSTWYVRRSRDRFKGNDAEDKASALATLRYVLVELSKVMAPVMPFFAEEIYQKLSGMPHDSVHLEMWPEAQLDLINEEVLADMAHARAMVELGLAARAEAKLKVRQPLLYIQYEGKALSEALEKIIAEELNVESVGRVERVKEDAGHVVKAEKNARVSLCIAMTDALKAQGLVREVTRAINQLRKTSGFTIHDRAQVRFATDNAKMRDVIEQNAREIAESVLADEVVFDAGAQGKPVNIESAAIVFEITKI</sequence>
<evidence type="ECO:0000256" key="10">
    <source>
        <dbReference type="ARBA" id="ARBA00022840"/>
    </source>
</evidence>
<dbReference type="CDD" id="cd07961">
    <property type="entry name" value="Anticodon_Ia_Ile_ABEc"/>
    <property type="match status" value="1"/>
</dbReference>
<comment type="domain">
    <text evidence="15">IleRS has two distinct active sites: one for aminoacylation and one for editing. The misactivated valine is translocated from the active site to the editing site, which sterically excludes the correctly activated isoleucine. The single editing site contains two valyl binding pockets, one specific for each substrate (Val-AMP or Val-tRNA(Ile)).</text>
</comment>
<keyword evidence="9 15" id="KW-0862">Zinc</keyword>
<dbReference type="EC" id="6.1.1.5" evidence="15"/>
<feature type="binding site" evidence="15">
    <location>
        <position position="609"/>
    </location>
    <ligand>
        <name>ATP</name>
        <dbReference type="ChEBI" id="CHEBI:30616"/>
    </ligand>
</feature>
<dbReference type="InterPro" id="IPR014729">
    <property type="entry name" value="Rossmann-like_a/b/a_fold"/>
</dbReference>
<dbReference type="NCBIfam" id="TIGR00392">
    <property type="entry name" value="ileS"/>
    <property type="match status" value="1"/>
</dbReference>
<dbReference type="InterPro" id="IPR009080">
    <property type="entry name" value="tRNAsynth_Ia_anticodon-bd"/>
</dbReference>
<comment type="similarity">
    <text evidence="3 15">Belongs to the class-I aminoacyl-tRNA synthetase family. IleS type 2 subfamily.</text>
</comment>
<dbReference type="PANTHER" id="PTHR42780">
    <property type="entry name" value="SOLEUCYL-TRNA SYNTHETASE"/>
    <property type="match status" value="1"/>
</dbReference>
<dbReference type="Gene3D" id="3.40.50.620">
    <property type="entry name" value="HUPs"/>
    <property type="match status" value="2"/>
</dbReference>
<dbReference type="GO" id="GO:0002161">
    <property type="term" value="F:aminoacyl-tRNA deacylase activity"/>
    <property type="evidence" value="ECO:0007669"/>
    <property type="project" value="InterPro"/>
</dbReference>
<dbReference type="InterPro" id="IPR023586">
    <property type="entry name" value="Ile-tRNA-ligase_type2"/>
</dbReference>
<dbReference type="PRINTS" id="PR00984">
    <property type="entry name" value="TRNASYNTHILE"/>
</dbReference>
<keyword evidence="11 15" id="KW-0648">Protein biosynthesis</keyword>
<feature type="short sequence motif" description="'KMSKS' region" evidence="15">
    <location>
        <begin position="606"/>
        <end position="610"/>
    </location>
</feature>
<keyword evidence="5 15" id="KW-0963">Cytoplasm</keyword>
<comment type="cofactor">
    <cofactor evidence="1 15">
        <name>Zn(2+)</name>
        <dbReference type="ChEBI" id="CHEBI:29105"/>
    </cofactor>
</comment>
<reference evidence="18 19" key="1">
    <citation type="journal article" date="2015" name="Nature">
        <title>rRNA introns, odd ribosomes, and small enigmatic genomes across a large radiation of phyla.</title>
        <authorList>
            <person name="Brown C.T."/>
            <person name="Hug L.A."/>
            <person name="Thomas B.C."/>
            <person name="Sharon I."/>
            <person name="Castelle C.J."/>
            <person name="Singh A."/>
            <person name="Wilkins M.J."/>
            <person name="Williams K.H."/>
            <person name="Banfield J.F."/>
        </authorList>
    </citation>
    <scope>NUCLEOTIDE SEQUENCE [LARGE SCALE GENOMIC DNA]</scope>
</reference>
<dbReference type="InterPro" id="IPR013155">
    <property type="entry name" value="M/V/L/I-tRNA-synth_anticd-bd"/>
</dbReference>
<feature type="domain" description="Methionyl/Valyl/Leucyl/Isoleucyl-tRNA synthetase anticodon-binding" evidence="17">
    <location>
        <begin position="692"/>
        <end position="836"/>
    </location>
</feature>
<dbReference type="Pfam" id="PF19302">
    <property type="entry name" value="DUF5915"/>
    <property type="match status" value="1"/>
</dbReference>
<dbReference type="GO" id="GO:0005524">
    <property type="term" value="F:ATP binding"/>
    <property type="evidence" value="ECO:0007669"/>
    <property type="project" value="UniProtKB-UniRule"/>
</dbReference>
<comment type="catalytic activity">
    <reaction evidence="14 15">
        <text>tRNA(Ile) + L-isoleucine + ATP = L-isoleucyl-tRNA(Ile) + AMP + diphosphate</text>
        <dbReference type="Rhea" id="RHEA:11060"/>
        <dbReference type="Rhea" id="RHEA-COMP:9666"/>
        <dbReference type="Rhea" id="RHEA-COMP:9695"/>
        <dbReference type="ChEBI" id="CHEBI:30616"/>
        <dbReference type="ChEBI" id="CHEBI:33019"/>
        <dbReference type="ChEBI" id="CHEBI:58045"/>
        <dbReference type="ChEBI" id="CHEBI:78442"/>
        <dbReference type="ChEBI" id="CHEBI:78528"/>
        <dbReference type="ChEBI" id="CHEBI:456215"/>
        <dbReference type="EC" id="6.1.1.5"/>
    </reaction>
</comment>
<dbReference type="SUPFAM" id="SSF52374">
    <property type="entry name" value="Nucleotidylyl transferase"/>
    <property type="match status" value="1"/>
</dbReference>
<keyword evidence="7 15" id="KW-0479">Metal-binding</keyword>
<evidence type="ECO:0000256" key="9">
    <source>
        <dbReference type="ARBA" id="ARBA00022833"/>
    </source>
</evidence>
<evidence type="ECO:0000256" key="6">
    <source>
        <dbReference type="ARBA" id="ARBA00022598"/>
    </source>
</evidence>
<keyword evidence="10 15" id="KW-0067">ATP-binding</keyword>
<dbReference type="SUPFAM" id="SSF50677">
    <property type="entry name" value="ValRS/IleRS/LeuRS editing domain"/>
    <property type="match status" value="1"/>
</dbReference>
<gene>
    <name evidence="15" type="primary">ileS</name>
    <name evidence="18" type="ORF">UX10_C0017G0012</name>
</gene>
<dbReference type="EMBL" id="LCKX01000017">
    <property type="protein sequence ID" value="KKU07013.1"/>
    <property type="molecule type" value="Genomic_DNA"/>
</dbReference>
<dbReference type="GO" id="GO:0004822">
    <property type="term" value="F:isoleucine-tRNA ligase activity"/>
    <property type="evidence" value="ECO:0007669"/>
    <property type="project" value="UniProtKB-UniRule"/>
</dbReference>
<evidence type="ECO:0000256" key="14">
    <source>
        <dbReference type="ARBA" id="ARBA00048359"/>
    </source>
</evidence>
<evidence type="ECO:0000256" key="5">
    <source>
        <dbReference type="ARBA" id="ARBA00022490"/>
    </source>
</evidence>
<proteinExistence type="inferred from homology"/>
<evidence type="ECO:0000256" key="15">
    <source>
        <dbReference type="HAMAP-Rule" id="MF_02003"/>
    </source>
</evidence>
<dbReference type="FunFam" id="3.40.50.620:FF:000063">
    <property type="entry name" value="Isoleucine--tRNA ligase"/>
    <property type="match status" value="1"/>
</dbReference>
<dbReference type="PROSITE" id="PS00178">
    <property type="entry name" value="AA_TRNA_LIGASE_I"/>
    <property type="match status" value="1"/>
</dbReference>
<dbReference type="Pfam" id="PF08264">
    <property type="entry name" value="Anticodon_1"/>
    <property type="match status" value="1"/>
</dbReference>
<dbReference type="InterPro" id="IPR002301">
    <property type="entry name" value="Ile-tRNA-ligase"/>
</dbReference>
<dbReference type="InterPro" id="IPR002300">
    <property type="entry name" value="aa-tRNA-synth_Ia"/>
</dbReference>
<name>A0A0G1PNM5_9BACT</name>
<evidence type="ECO:0000256" key="12">
    <source>
        <dbReference type="ARBA" id="ARBA00023146"/>
    </source>
</evidence>
<evidence type="ECO:0000259" key="17">
    <source>
        <dbReference type="Pfam" id="PF08264"/>
    </source>
</evidence>
<evidence type="ECO:0000256" key="13">
    <source>
        <dbReference type="ARBA" id="ARBA00025217"/>
    </source>
</evidence>
<dbReference type="HAMAP" id="MF_02003">
    <property type="entry name" value="Ile_tRNA_synth_type2"/>
    <property type="match status" value="1"/>
</dbReference>
<evidence type="ECO:0000313" key="18">
    <source>
        <dbReference type="EMBL" id="KKU07013.1"/>
    </source>
</evidence>